<protein>
    <submittedName>
        <fullName evidence="2">Uncharacterized protein</fullName>
    </submittedName>
</protein>
<feature type="compositionally biased region" description="Basic and acidic residues" evidence="1">
    <location>
        <begin position="723"/>
        <end position="734"/>
    </location>
</feature>
<evidence type="ECO:0000256" key="1">
    <source>
        <dbReference type="SAM" id="MobiDB-lite"/>
    </source>
</evidence>
<proteinExistence type="predicted"/>
<keyword evidence="3" id="KW-1185">Reference proteome</keyword>
<sequence>MPAIWQSLRPPADKRKELKETPIPSDKLGAILPLWDNISTTMTTVKTNIDIASRELEKEQPNSLATAGATSAQLRCSKLLKTTKVRDLQKSMSAVVPALTKTNLAWAGIETQKNSKACQDLVPIIEGIVANLKEVEETLRKIDKILNPKPGQAGFESPGDRRNNKKRWAKARGAGAFGGKKKRPKELSPHPGAAPSPTKRDSSSGSRDYKEMSPPLTPTQPQVSLPFSKMPQGAKSQLRASYIDGGGGKNVGKVKSVVRKLKNAKVVVDKEAQNEFGGDPVELLRVEREGKIGEGSIELGEYFSLRSEMRNNPGAFRPSTMSSNEIMSLMLAKPTTAGANLGGAFMKKKGSKWGKLQAGVRGEITPPSKALEIKEKASSPVQSEGGRSLSSRGSDLASLQSIESSDSFRKLKTKALSVKNAIRSLSPNRKKRAMTLLDSPSKGGVGKLPEREARSFGEILKNKGKGESETSLSLSATAPGGKKSLGIKGAMSVVKGLSNTGLSGTKSILKVAEKSIRSASGGSAGGRREGRSGRSISFDIEEDSSAGEEKKEDVKTPPQQKRVSTAPGSLKLPLPTIDSGLEGDRGKHNHTAESYLDQRDKALVEELEKERRDFAKLQQSPSSINMDAFKAAFHESSEDAQRMEEEKKKRDLEAEKATGGKKKKGGMFGEISLKGFKEGYVVASTFLSDEQILEDAINYWTKVKEGKTLADVQDSHFNQKSSPKKERSVFSLRSKKEARSAHESYKMDKAHGSTSFVDMNLGLAHFCRDNEESMKKAEGHLLLAKERHPDDPTAYL</sequence>
<feature type="region of interest" description="Disordered" evidence="1">
    <location>
        <begin position="515"/>
        <end position="597"/>
    </location>
</feature>
<feature type="compositionally biased region" description="Low complexity" evidence="1">
    <location>
        <begin position="383"/>
        <end position="396"/>
    </location>
</feature>
<feature type="compositionally biased region" description="Basic and acidic residues" evidence="1">
    <location>
        <begin position="198"/>
        <end position="211"/>
    </location>
</feature>
<feature type="region of interest" description="Disordered" evidence="1">
    <location>
        <begin position="364"/>
        <end position="396"/>
    </location>
</feature>
<name>A0A9W7ARB9_9STRA</name>
<evidence type="ECO:0000313" key="3">
    <source>
        <dbReference type="Proteomes" id="UP001165122"/>
    </source>
</evidence>
<comment type="caution">
    <text evidence="2">The sequence shown here is derived from an EMBL/GenBank/DDBJ whole genome shotgun (WGS) entry which is preliminary data.</text>
</comment>
<feature type="region of interest" description="Disordered" evidence="1">
    <location>
        <begin position="714"/>
        <end position="734"/>
    </location>
</feature>
<feature type="region of interest" description="Disordered" evidence="1">
    <location>
        <begin position="634"/>
        <end position="661"/>
    </location>
</feature>
<dbReference type="AlphaFoldDB" id="A0A9W7ARB9"/>
<feature type="region of interest" description="Disordered" evidence="1">
    <location>
        <begin position="422"/>
        <end position="486"/>
    </location>
</feature>
<dbReference type="OrthoDB" id="206001at2759"/>
<gene>
    <name evidence="2" type="ORF">TrLO_g15364</name>
</gene>
<dbReference type="Proteomes" id="UP001165122">
    <property type="component" value="Unassembled WGS sequence"/>
</dbReference>
<organism evidence="2 3">
    <name type="scientific">Triparma laevis f. longispina</name>
    <dbReference type="NCBI Taxonomy" id="1714387"/>
    <lineage>
        <taxon>Eukaryota</taxon>
        <taxon>Sar</taxon>
        <taxon>Stramenopiles</taxon>
        <taxon>Ochrophyta</taxon>
        <taxon>Bolidophyceae</taxon>
        <taxon>Parmales</taxon>
        <taxon>Triparmaceae</taxon>
        <taxon>Triparma</taxon>
    </lineage>
</organism>
<dbReference type="EMBL" id="BRXW01000746">
    <property type="protein sequence ID" value="GMH76091.1"/>
    <property type="molecule type" value="Genomic_DNA"/>
</dbReference>
<accession>A0A9W7ARB9</accession>
<feature type="compositionally biased region" description="Polar residues" evidence="1">
    <location>
        <begin position="557"/>
        <end position="567"/>
    </location>
</feature>
<evidence type="ECO:0000313" key="2">
    <source>
        <dbReference type="EMBL" id="GMH76091.1"/>
    </source>
</evidence>
<feature type="compositionally biased region" description="Basic and acidic residues" evidence="1">
    <location>
        <begin position="448"/>
        <end position="468"/>
    </location>
</feature>
<feature type="region of interest" description="Disordered" evidence="1">
    <location>
        <begin position="147"/>
        <end position="232"/>
    </location>
</feature>
<feature type="non-terminal residue" evidence="2">
    <location>
        <position position="1"/>
    </location>
</feature>
<feature type="compositionally biased region" description="Basic and acidic residues" evidence="1">
    <location>
        <begin position="634"/>
        <end position="658"/>
    </location>
</feature>
<reference evidence="3" key="1">
    <citation type="journal article" date="2023" name="Commun. Biol.">
        <title>Genome analysis of Parmales, the sister group of diatoms, reveals the evolutionary specialization of diatoms from phago-mixotrophs to photoautotrophs.</title>
        <authorList>
            <person name="Ban H."/>
            <person name="Sato S."/>
            <person name="Yoshikawa S."/>
            <person name="Yamada K."/>
            <person name="Nakamura Y."/>
            <person name="Ichinomiya M."/>
            <person name="Sato N."/>
            <person name="Blanc-Mathieu R."/>
            <person name="Endo H."/>
            <person name="Kuwata A."/>
            <person name="Ogata H."/>
        </authorList>
    </citation>
    <scope>NUCLEOTIDE SEQUENCE [LARGE SCALE GENOMIC DNA]</scope>
    <source>
        <strain evidence="3">NIES 3700</strain>
    </source>
</reference>